<dbReference type="InterPro" id="IPR037401">
    <property type="entry name" value="SnoaL-like"/>
</dbReference>
<dbReference type="Proteomes" id="UP001205311">
    <property type="component" value="Unassembled WGS sequence"/>
</dbReference>
<dbReference type="EMBL" id="JAMTCP010000022">
    <property type="protein sequence ID" value="MCP2260050.1"/>
    <property type="molecule type" value="Genomic_DNA"/>
</dbReference>
<proteinExistence type="predicted"/>
<keyword evidence="3" id="KW-1185">Reference proteome</keyword>
<dbReference type="Pfam" id="PF12680">
    <property type="entry name" value="SnoaL_2"/>
    <property type="match status" value="1"/>
</dbReference>
<comment type="caution">
    <text evidence="2">The sequence shown here is derived from an EMBL/GenBank/DDBJ whole genome shotgun (WGS) entry which is preliminary data.</text>
</comment>
<dbReference type="SUPFAM" id="SSF54427">
    <property type="entry name" value="NTF2-like"/>
    <property type="match status" value="1"/>
</dbReference>
<name>A0ABT1HX14_STRSD</name>
<evidence type="ECO:0000259" key="1">
    <source>
        <dbReference type="Pfam" id="PF12680"/>
    </source>
</evidence>
<sequence>MSASGSAFSQNGQPDFRGRGAMRVLDEFYEAERAYMAAGGPGVADFAPLAGLLAPDVVLYSAPGLPYGGVWRGHEGLERFMLAMAECWEAIDFLDRQHVADDERVAVLLRVRFVARTTGRALETTILQLNTVVDGLVTEFRPYYWDPSAVVDVVLDGRSNA</sequence>
<gene>
    <name evidence="2" type="ORF">LX15_003761</name>
</gene>
<reference evidence="2 3" key="1">
    <citation type="submission" date="2022-06" db="EMBL/GenBank/DDBJ databases">
        <title>Genomic Encyclopedia of Archaeal and Bacterial Type Strains, Phase II (KMG-II): from individual species to whole genera.</title>
        <authorList>
            <person name="Goeker M."/>
        </authorList>
    </citation>
    <scope>NUCLEOTIDE SEQUENCE [LARGE SCALE GENOMIC DNA]</scope>
    <source>
        <strain evidence="2 3">DSM 40477</strain>
    </source>
</reference>
<accession>A0ABT1HX14</accession>
<feature type="domain" description="SnoaL-like" evidence="1">
    <location>
        <begin position="45"/>
        <end position="139"/>
    </location>
</feature>
<evidence type="ECO:0000313" key="3">
    <source>
        <dbReference type="Proteomes" id="UP001205311"/>
    </source>
</evidence>
<organism evidence="2 3">
    <name type="scientific">Streptoalloteichus tenebrarius (strain ATCC 17920 / DSM 40477 / JCM 4838 / CBS 697.72 / NBRC 16177 / NCIMB 11028 / NRRL B-12390 / A12253. 1 / ISP 5477)</name>
    <name type="common">Streptomyces tenebrarius</name>
    <dbReference type="NCBI Taxonomy" id="1933"/>
    <lineage>
        <taxon>Bacteria</taxon>
        <taxon>Bacillati</taxon>
        <taxon>Actinomycetota</taxon>
        <taxon>Actinomycetes</taxon>
        <taxon>Pseudonocardiales</taxon>
        <taxon>Pseudonocardiaceae</taxon>
        <taxon>Streptoalloteichus</taxon>
    </lineage>
</organism>
<evidence type="ECO:0000313" key="2">
    <source>
        <dbReference type="EMBL" id="MCP2260050.1"/>
    </source>
</evidence>
<dbReference type="PANTHER" id="PTHR41252">
    <property type="entry name" value="BLR2505 PROTEIN"/>
    <property type="match status" value="1"/>
</dbReference>
<dbReference type="Gene3D" id="3.10.450.50">
    <property type="match status" value="1"/>
</dbReference>
<protein>
    <recommendedName>
        <fullName evidence="1">SnoaL-like domain-containing protein</fullName>
    </recommendedName>
</protein>
<dbReference type="InterPro" id="IPR032710">
    <property type="entry name" value="NTF2-like_dom_sf"/>
</dbReference>
<dbReference type="PANTHER" id="PTHR41252:SF1">
    <property type="entry name" value="BLR2505 PROTEIN"/>
    <property type="match status" value="1"/>
</dbReference>